<evidence type="ECO:0000313" key="4">
    <source>
        <dbReference type="EMBL" id="GIH32787.1"/>
    </source>
</evidence>
<feature type="transmembrane region" description="Helical" evidence="2">
    <location>
        <begin position="687"/>
        <end position="712"/>
    </location>
</feature>
<name>A0ABQ4FD87_9ACTN</name>
<organism evidence="4 5">
    <name type="scientific">Microbispora amethystogenes</name>
    <dbReference type="NCBI Taxonomy" id="1427754"/>
    <lineage>
        <taxon>Bacteria</taxon>
        <taxon>Bacillati</taxon>
        <taxon>Actinomycetota</taxon>
        <taxon>Actinomycetes</taxon>
        <taxon>Streptosporangiales</taxon>
        <taxon>Streptosporangiaceae</taxon>
        <taxon>Microbispora</taxon>
    </lineage>
</organism>
<feature type="transmembrane region" description="Helical" evidence="2">
    <location>
        <begin position="479"/>
        <end position="497"/>
    </location>
</feature>
<feature type="transmembrane region" description="Helical" evidence="2">
    <location>
        <begin position="437"/>
        <end position="459"/>
    </location>
</feature>
<dbReference type="Proteomes" id="UP000651728">
    <property type="component" value="Unassembled WGS sequence"/>
</dbReference>
<feature type="transmembrane region" description="Helical" evidence="2">
    <location>
        <begin position="504"/>
        <end position="522"/>
    </location>
</feature>
<evidence type="ECO:0000256" key="2">
    <source>
        <dbReference type="SAM" id="Phobius"/>
    </source>
</evidence>
<evidence type="ECO:0008006" key="6">
    <source>
        <dbReference type="Google" id="ProtNLM"/>
    </source>
</evidence>
<keyword evidence="2" id="KW-0472">Membrane</keyword>
<keyword evidence="2" id="KW-1133">Transmembrane helix</keyword>
<feature type="transmembrane region" description="Helical" evidence="2">
    <location>
        <begin position="650"/>
        <end position="667"/>
    </location>
</feature>
<feature type="transmembrane region" description="Helical" evidence="2">
    <location>
        <begin position="397"/>
        <end position="416"/>
    </location>
</feature>
<reference evidence="4 5" key="1">
    <citation type="submission" date="2021-01" db="EMBL/GenBank/DDBJ databases">
        <title>Whole genome shotgun sequence of Microbispora amethystogenes NBRC 101907.</title>
        <authorList>
            <person name="Komaki H."/>
            <person name="Tamura T."/>
        </authorList>
    </citation>
    <scope>NUCLEOTIDE SEQUENCE [LARGE SCALE GENOMIC DNA]</scope>
    <source>
        <strain evidence="4 5">NBRC 101907</strain>
    </source>
</reference>
<dbReference type="RefSeq" id="WP_204285846.1">
    <property type="nucleotide sequence ID" value="NZ_BAABEJ010000010.1"/>
</dbReference>
<sequence>MGTTRVAVALGAAALTSALLAVTAPGPRPALAAAAPCASGPPASAWIETSVTVEERGHDTAVLRSTTWVGVPRDWAGAAALLGATTADGCLLPEGGSSSATMSPDGAEVVVRHTEETPVQLYGAEWATQLAGLWSVRQSGRTWFVALLHAPADLPPGLAKARWRAVAVRAPDSGVRGVKPLPSETRPDHTYVWRDAAVPPRVEVALRMSARAEFQRWTNTQGEAVLTVATYLGFALPYLLLAVLLVLLRRRSADPGERALAGIMLGALALITAVETITAVLVLSGTAFFAHLFGLTDLGAILVLAAPLFAAAWRSARRRIRRPSPVSAAPGPTDPGPTDPGPTDAGAGEAVSTGSGLDALTGPAFGGVVLAGVALVAVSGFGPLAKRHAYEQPDLTPVASAAATALLLTGAAWVIAVRAARVPGRRTPRAVRTLLRWSVPGLALLTLGFVAHAVVIGLLDPWQSLPDVVGSPFFLLSSLAYLMWPLVVLLLLLLLRLHGRRTDTVGPLTAWLVVFLFVVGTIRWPSTYAGMPVPLAALTGLTVLPLLLRLTRRAEPPDPGVSRRRLAMVVEEHRTLEAREKGLRRRWAAGDMDDAAYHRENEPVVERIGRLRGEIGLDPRREDGLTPLDLALSRGPGGSWWANARLASRYASYVGAPAAVFLIWATWSADSTGHDGWLDRLREPNGFYGLAGDLIGGLLIWPVAGFVLGALWRRLPGRRGYLKGVVPVLAYGAATGAHAMLNNLIGQAPVRGSLVRVLLLFLVLTVVAVLMDARTLQTRPGGLASRLTPVAVVYRLGTAGSGIALIVAQAAAILGLWTQLRHGIDITSQVDTSTQAPQSTDAQLFQSRPGG</sequence>
<feature type="transmembrane region" description="Helical" evidence="2">
    <location>
        <begin position="224"/>
        <end position="248"/>
    </location>
</feature>
<dbReference type="Pfam" id="PF19683">
    <property type="entry name" value="DUF6185"/>
    <property type="match status" value="2"/>
</dbReference>
<feature type="transmembrane region" description="Helical" evidence="2">
    <location>
        <begin position="528"/>
        <end position="548"/>
    </location>
</feature>
<proteinExistence type="predicted"/>
<feature type="transmembrane region" description="Helical" evidence="2">
    <location>
        <begin position="288"/>
        <end position="313"/>
    </location>
</feature>
<keyword evidence="2" id="KW-0812">Transmembrane</keyword>
<feature type="region of interest" description="Disordered" evidence="1">
    <location>
        <begin position="831"/>
        <end position="851"/>
    </location>
</feature>
<feature type="transmembrane region" description="Helical" evidence="2">
    <location>
        <begin position="260"/>
        <end position="282"/>
    </location>
</feature>
<evidence type="ECO:0000256" key="1">
    <source>
        <dbReference type="SAM" id="MobiDB-lite"/>
    </source>
</evidence>
<keyword evidence="3" id="KW-0732">Signal</keyword>
<feature type="transmembrane region" description="Helical" evidence="2">
    <location>
        <begin position="753"/>
        <end position="771"/>
    </location>
</feature>
<evidence type="ECO:0000313" key="5">
    <source>
        <dbReference type="Proteomes" id="UP000651728"/>
    </source>
</evidence>
<comment type="caution">
    <text evidence="4">The sequence shown here is derived from an EMBL/GenBank/DDBJ whole genome shotgun (WGS) entry which is preliminary data.</text>
</comment>
<feature type="region of interest" description="Disordered" evidence="1">
    <location>
        <begin position="322"/>
        <end position="352"/>
    </location>
</feature>
<keyword evidence="5" id="KW-1185">Reference proteome</keyword>
<feature type="transmembrane region" description="Helical" evidence="2">
    <location>
        <begin position="364"/>
        <end position="385"/>
    </location>
</feature>
<feature type="signal peptide" evidence="3">
    <location>
        <begin position="1"/>
        <end position="21"/>
    </location>
</feature>
<feature type="transmembrane region" description="Helical" evidence="2">
    <location>
        <begin position="792"/>
        <end position="817"/>
    </location>
</feature>
<accession>A0ABQ4FD87</accession>
<feature type="transmembrane region" description="Helical" evidence="2">
    <location>
        <begin position="724"/>
        <end position="741"/>
    </location>
</feature>
<feature type="chain" id="PRO_5046928629" description="Integral membrane protein" evidence="3">
    <location>
        <begin position="22"/>
        <end position="851"/>
    </location>
</feature>
<evidence type="ECO:0000256" key="3">
    <source>
        <dbReference type="SAM" id="SignalP"/>
    </source>
</evidence>
<dbReference type="EMBL" id="BOOB01000018">
    <property type="protein sequence ID" value="GIH32787.1"/>
    <property type="molecule type" value="Genomic_DNA"/>
</dbReference>
<protein>
    <recommendedName>
        <fullName evidence="6">Integral membrane protein</fullName>
    </recommendedName>
</protein>
<dbReference type="InterPro" id="IPR046176">
    <property type="entry name" value="DUF6185"/>
</dbReference>
<gene>
    <name evidence="4" type="ORF">Mam01_29510</name>
</gene>